<dbReference type="CDD" id="cd16029">
    <property type="entry name" value="4-S"/>
    <property type="match status" value="1"/>
</dbReference>
<keyword evidence="7" id="KW-0732">Signal</keyword>
<keyword evidence="4" id="KW-0378">Hydrolase</keyword>
<feature type="domain" description="Sulfatase N-terminal" evidence="8">
    <location>
        <begin position="18"/>
        <end position="340"/>
    </location>
</feature>
<dbReference type="Pfam" id="PF00884">
    <property type="entry name" value="Sulfatase"/>
    <property type="match status" value="1"/>
</dbReference>
<dbReference type="Gene3D" id="3.40.720.10">
    <property type="entry name" value="Alkaline Phosphatase, subunit A"/>
    <property type="match status" value="1"/>
</dbReference>
<keyword evidence="6" id="KW-0325">Glycoprotein</keyword>
<evidence type="ECO:0000256" key="1">
    <source>
        <dbReference type="ARBA" id="ARBA00001913"/>
    </source>
</evidence>
<comment type="cofactor">
    <cofactor evidence="1">
        <name>Ca(2+)</name>
        <dbReference type="ChEBI" id="CHEBI:29108"/>
    </cofactor>
</comment>
<dbReference type="InterPro" id="IPR017850">
    <property type="entry name" value="Alkaline_phosphatase_core_sf"/>
</dbReference>
<evidence type="ECO:0000256" key="4">
    <source>
        <dbReference type="ARBA" id="ARBA00022801"/>
    </source>
</evidence>
<dbReference type="InterPro" id="IPR024607">
    <property type="entry name" value="Sulfatase_CS"/>
</dbReference>
<keyword evidence="3" id="KW-0479">Metal-binding</keyword>
<evidence type="ECO:0000256" key="5">
    <source>
        <dbReference type="ARBA" id="ARBA00022837"/>
    </source>
</evidence>
<feature type="chain" id="PRO_5045673648" description="Sulfatase N-terminal domain-containing protein" evidence="7">
    <location>
        <begin position="17"/>
        <end position="538"/>
    </location>
</feature>
<proteinExistence type="inferred from homology"/>
<dbReference type="Gene3D" id="3.30.1120.10">
    <property type="match status" value="1"/>
</dbReference>
<organism evidence="9 10">
    <name type="scientific">Loxostege sticticalis</name>
    <name type="common">Beet webworm moth</name>
    <dbReference type="NCBI Taxonomy" id="481309"/>
    <lineage>
        <taxon>Eukaryota</taxon>
        <taxon>Metazoa</taxon>
        <taxon>Ecdysozoa</taxon>
        <taxon>Arthropoda</taxon>
        <taxon>Hexapoda</taxon>
        <taxon>Insecta</taxon>
        <taxon>Pterygota</taxon>
        <taxon>Neoptera</taxon>
        <taxon>Endopterygota</taxon>
        <taxon>Lepidoptera</taxon>
        <taxon>Glossata</taxon>
        <taxon>Ditrysia</taxon>
        <taxon>Pyraloidea</taxon>
        <taxon>Crambidae</taxon>
        <taxon>Pyraustinae</taxon>
        <taxon>Loxostege</taxon>
    </lineage>
</organism>
<name>A0ABR3I609_LOXSC</name>
<dbReference type="PROSITE" id="PS00523">
    <property type="entry name" value="SULFATASE_1"/>
    <property type="match status" value="1"/>
</dbReference>
<dbReference type="InterPro" id="IPR000917">
    <property type="entry name" value="Sulfatase_N"/>
</dbReference>
<evidence type="ECO:0000313" key="10">
    <source>
        <dbReference type="Proteomes" id="UP001549920"/>
    </source>
</evidence>
<dbReference type="InterPro" id="IPR047115">
    <property type="entry name" value="ARSB"/>
</dbReference>
<dbReference type="Proteomes" id="UP001549920">
    <property type="component" value="Unassembled WGS sequence"/>
</dbReference>
<sequence length="538" mass="60045">MLRCALLLCVLALARARPNIVLIIADDLGWNDVGFHGLNQIPTPNIDALALSGLVLQNHYVQPICTPSRSALMTGKYPIHTGMQHGVIYGMEPRGLPLTEKILPQYLKELGYRTHLVGKWHLGSYKKEYLPKHRGFDSHTGFVTGKIDMFDHTNAEKGSWGFDFRHDSELVAHELFGQYATDVFTNEAVRLIRGHNKTEPLFLMVAHSAVHTGNPWEPIRAPDKDIEKFAYIKDPRRQKFAGVLWKMDESVGKVVQALQANGLLENSIILFTTDNGGAAAGFNDNAASNYPLKGVKNTLWEGGVRGASALWSPLLARRGRVATQTLHISDWLPTLYAAAGGNTSLFENIDGFDQWEALSHDVKSSRTSIVHNIDDVWGSAAITVDQWKVVKGTNYNGAWDYWYGPDGREETYQVDQVLKSPAGQAITQLGLMPDTDKILQIREEATLKCNTSIVPITCKPLVAPCLFNIEEDPCEKRNLAEQEPEILQRLLDELSKANSTAVPPNNKQLDLRGDPKYWGRVYFNFGDFEMNNPSNINL</sequence>
<dbReference type="SUPFAM" id="SSF53649">
    <property type="entry name" value="Alkaline phosphatase-like"/>
    <property type="match status" value="1"/>
</dbReference>
<dbReference type="PROSITE" id="PS00149">
    <property type="entry name" value="SULFATASE_2"/>
    <property type="match status" value="1"/>
</dbReference>
<accession>A0ABR3I609</accession>
<comment type="caution">
    <text evidence="9">The sequence shown here is derived from an EMBL/GenBank/DDBJ whole genome shotgun (WGS) entry which is preliminary data.</text>
</comment>
<dbReference type="PANTHER" id="PTHR10342:SF273">
    <property type="entry name" value="RE14504P"/>
    <property type="match status" value="1"/>
</dbReference>
<keyword evidence="10" id="KW-1185">Reference proteome</keyword>
<evidence type="ECO:0000313" key="9">
    <source>
        <dbReference type="EMBL" id="KAL0884258.1"/>
    </source>
</evidence>
<evidence type="ECO:0000256" key="2">
    <source>
        <dbReference type="ARBA" id="ARBA00008779"/>
    </source>
</evidence>
<feature type="signal peptide" evidence="7">
    <location>
        <begin position="1"/>
        <end position="16"/>
    </location>
</feature>
<reference evidence="9 10" key="1">
    <citation type="submission" date="2024-06" db="EMBL/GenBank/DDBJ databases">
        <title>A chromosome-level genome assembly of beet webworm, Loxostege sticticalis.</title>
        <authorList>
            <person name="Zhang Y."/>
        </authorList>
    </citation>
    <scope>NUCLEOTIDE SEQUENCE [LARGE SCALE GENOMIC DNA]</scope>
    <source>
        <strain evidence="9">AQ026</strain>
        <tissue evidence="9">Whole body</tissue>
    </source>
</reference>
<evidence type="ECO:0000256" key="7">
    <source>
        <dbReference type="SAM" id="SignalP"/>
    </source>
</evidence>
<comment type="similarity">
    <text evidence="2">Belongs to the sulfatase family.</text>
</comment>
<keyword evidence="5" id="KW-0106">Calcium</keyword>
<evidence type="ECO:0000256" key="6">
    <source>
        <dbReference type="ARBA" id="ARBA00023180"/>
    </source>
</evidence>
<dbReference type="PANTHER" id="PTHR10342">
    <property type="entry name" value="ARYLSULFATASE"/>
    <property type="match status" value="1"/>
</dbReference>
<dbReference type="EMBL" id="JBEUOH010000008">
    <property type="protein sequence ID" value="KAL0884258.1"/>
    <property type="molecule type" value="Genomic_DNA"/>
</dbReference>
<evidence type="ECO:0000256" key="3">
    <source>
        <dbReference type="ARBA" id="ARBA00022723"/>
    </source>
</evidence>
<gene>
    <name evidence="9" type="ORF">ABMA27_016248</name>
</gene>
<protein>
    <recommendedName>
        <fullName evidence="8">Sulfatase N-terminal domain-containing protein</fullName>
    </recommendedName>
</protein>
<evidence type="ECO:0000259" key="8">
    <source>
        <dbReference type="Pfam" id="PF00884"/>
    </source>
</evidence>